<keyword evidence="4 5" id="KW-0472">Membrane</keyword>
<dbReference type="EMBL" id="SLYB01000013">
    <property type="protein sequence ID" value="TCP94882.1"/>
    <property type="molecule type" value="Genomic_DNA"/>
</dbReference>
<name>A0A4R2TJ97_9PAST</name>
<protein>
    <submittedName>
        <fullName evidence="6">Protein-S-isoprenylcysteine O-methyltransferase Ste14</fullName>
    </submittedName>
</protein>
<dbReference type="Pfam" id="PF04191">
    <property type="entry name" value="PEMT"/>
    <property type="match status" value="1"/>
</dbReference>
<evidence type="ECO:0000256" key="3">
    <source>
        <dbReference type="ARBA" id="ARBA00022989"/>
    </source>
</evidence>
<dbReference type="Gene3D" id="1.20.120.1630">
    <property type="match status" value="1"/>
</dbReference>
<evidence type="ECO:0000313" key="6">
    <source>
        <dbReference type="EMBL" id="TCP94882.1"/>
    </source>
</evidence>
<dbReference type="AlphaFoldDB" id="A0A4R2TJ97"/>
<feature type="transmembrane region" description="Helical" evidence="5">
    <location>
        <begin position="34"/>
        <end position="55"/>
    </location>
</feature>
<evidence type="ECO:0000256" key="1">
    <source>
        <dbReference type="ARBA" id="ARBA00004127"/>
    </source>
</evidence>
<dbReference type="GO" id="GO:0032259">
    <property type="term" value="P:methylation"/>
    <property type="evidence" value="ECO:0007669"/>
    <property type="project" value="UniProtKB-KW"/>
</dbReference>
<dbReference type="RefSeq" id="WP_165870240.1">
    <property type="nucleotide sequence ID" value="NZ_SLYB01000013.1"/>
</dbReference>
<dbReference type="PANTHER" id="PTHR43847:SF1">
    <property type="entry name" value="BLL3993 PROTEIN"/>
    <property type="match status" value="1"/>
</dbReference>
<keyword evidence="6" id="KW-0808">Transferase</keyword>
<organism evidence="6 7">
    <name type="scientific">Cricetibacter osteomyelitidis</name>
    <dbReference type="NCBI Taxonomy" id="1521931"/>
    <lineage>
        <taxon>Bacteria</taxon>
        <taxon>Pseudomonadati</taxon>
        <taxon>Pseudomonadota</taxon>
        <taxon>Gammaproteobacteria</taxon>
        <taxon>Pasteurellales</taxon>
        <taxon>Pasteurellaceae</taxon>
        <taxon>Cricetibacter</taxon>
    </lineage>
</organism>
<dbReference type="InterPro" id="IPR007318">
    <property type="entry name" value="Phopholipid_MeTrfase"/>
</dbReference>
<comment type="subcellular location">
    <subcellularLocation>
        <location evidence="1">Endomembrane system</location>
        <topology evidence="1">Multi-pass membrane protein</topology>
    </subcellularLocation>
</comment>
<evidence type="ECO:0000313" key="7">
    <source>
        <dbReference type="Proteomes" id="UP000295763"/>
    </source>
</evidence>
<evidence type="ECO:0000256" key="2">
    <source>
        <dbReference type="ARBA" id="ARBA00022692"/>
    </source>
</evidence>
<feature type="transmembrane region" description="Helical" evidence="5">
    <location>
        <begin position="90"/>
        <end position="119"/>
    </location>
</feature>
<comment type="caution">
    <text evidence="6">The sequence shown here is derived from an EMBL/GenBank/DDBJ whole genome shotgun (WGS) entry which is preliminary data.</text>
</comment>
<accession>A0A4R2TJ97</accession>
<evidence type="ECO:0000256" key="4">
    <source>
        <dbReference type="ARBA" id="ARBA00023136"/>
    </source>
</evidence>
<keyword evidence="6" id="KW-0489">Methyltransferase</keyword>
<keyword evidence="3 5" id="KW-1133">Transmembrane helix</keyword>
<evidence type="ECO:0000256" key="5">
    <source>
        <dbReference type="SAM" id="Phobius"/>
    </source>
</evidence>
<dbReference type="PANTHER" id="PTHR43847">
    <property type="entry name" value="BLL3993 PROTEIN"/>
    <property type="match status" value="1"/>
</dbReference>
<dbReference type="GO" id="GO:0012505">
    <property type="term" value="C:endomembrane system"/>
    <property type="evidence" value="ECO:0007669"/>
    <property type="project" value="UniProtKB-SubCell"/>
</dbReference>
<sequence>MALKLPPPLVWLICALLILYSAENQTDYNITFHRILGILILLCSVVIAALSLRIFHQTQTTIDPRNPQHTNQLIQHGIFSISRNPMYLSLALALTALSFWLASAVGFIIILLFIGYITYFQIIPEEQTLQQKFGQQYHQYCRRVRRWI</sequence>
<dbReference type="InterPro" id="IPR052527">
    <property type="entry name" value="Metal_cation-efflux_comp"/>
</dbReference>
<proteinExistence type="predicted"/>
<dbReference type="GO" id="GO:0008168">
    <property type="term" value="F:methyltransferase activity"/>
    <property type="evidence" value="ECO:0007669"/>
    <property type="project" value="UniProtKB-KW"/>
</dbReference>
<dbReference type="Proteomes" id="UP000295763">
    <property type="component" value="Unassembled WGS sequence"/>
</dbReference>
<gene>
    <name evidence="6" type="ORF">EDC44_11327</name>
</gene>
<keyword evidence="7" id="KW-1185">Reference proteome</keyword>
<reference evidence="6 7" key="1">
    <citation type="submission" date="2019-03" db="EMBL/GenBank/DDBJ databases">
        <title>Genomic Encyclopedia of Type Strains, Phase IV (KMG-IV): sequencing the most valuable type-strain genomes for metagenomic binning, comparative biology and taxonomic classification.</title>
        <authorList>
            <person name="Goeker M."/>
        </authorList>
    </citation>
    <scope>NUCLEOTIDE SEQUENCE [LARGE SCALE GENOMIC DNA]</scope>
    <source>
        <strain evidence="6 7">DSM 28404</strain>
    </source>
</reference>
<keyword evidence="2 5" id="KW-0812">Transmembrane</keyword>